<evidence type="ECO:0000313" key="2">
    <source>
        <dbReference type="EMBL" id="KAF6202885.1"/>
    </source>
</evidence>
<proteinExistence type="predicted"/>
<feature type="compositionally biased region" description="Basic and acidic residues" evidence="1">
    <location>
        <begin position="17"/>
        <end position="33"/>
    </location>
</feature>
<feature type="region of interest" description="Disordered" evidence="1">
    <location>
        <begin position="17"/>
        <end position="36"/>
    </location>
</feature>
<evidence type="ECO:0000313" key="3">
    <source>
        <dbReference type="Proteomes" id="UP000466442"/>
    </source>
</evidence>
<dbReference type="Proteomes" id="UP000466442">
    <property type="component" value="Unassembled WGS sequence"/>
</dbReference>
<protein>
    <submittedName>
        <fullName evidence="2">Uncharacterized protein</fullName>
    </submittedName>
</protein>
<sequence length="96" mass="11169">MFSRPIKLKKPKDLYSEDKRAGAVHRSGEELSKTARRTLSSETQDIVWSEQFTNIIEKMQPQNWMQWVGSFPMPNVESPAAHRILWSRVILKIGSR</sequence>
<organism evidence="2 3">
    <name type="scientific">Apolygus lucorum</name>
    <name type="common">Small green plant bug</name>
    <name type="synonym">Lygocoris lucorum</name>
    <dbReference type="NCBI Taxonomy" id="248454"/>
    <lineage>
        <taxon>Eukaryota</taxon>
        <taxon>Metazoa</taxon>
        <taxon>Ecdysozoa</taxon>
        <taxon>Arthropoda</taxon>
        <taxon>Hexapoda</taxon>
        <taxon>Insecta</taxon>
        <taxon>Pterygota</taxon>
        <taxon>Neoptera</taxon>
        <taxon>Paraneoptera</taxon>
        <taxon>Hemiptera</taxon>
        <taxon>Heteroptera</taxon>
        <taxon>Panheteroptera</taxon>
        <taxon>Cimicomorpha</taxon>
        <taxon>Miridae</taxon>
        <taxon>Mirini</taxon>
        <taxon>Apolygus</taxon>
    </lineage>
</organism>
<evidence type="ECO:0000256" key="1">
    <source>
        <dbReference type="SAM" id="MobiDB-lite"/>
    </source>
</evidence>
<keyword evidence="3" id="KW-1185">Reference proteome</keyword>
<dbReference type="EMBL" id="WIXP02000011">
    <property type="protein sequence ID" value="KAF6202885.1"/>
    <property type="molecule type" value="Genomic_DNA"/>
</dbReference>
<comment type="caution">
    <text evidence="2">The sequence shown here is derived from an EMBL/GenBank/DDBJ whole genome shotgun (WGS) entry which is preliminary data.</text>
</comment>
<gene>
    <name evidence="2" type="ORF">GE061_003292</name>
</gene>
<accession>A0A8S9X5P8</accession>
<name>A0A8S9X5P8_APOLU</name>
<dbReference type="AlphaFoldDB" id="A0A8S9X5P8"/>
<reference evidence="2" key="1">
    <citation type="journal article" date="2021" name="Mol. Ecol. Resour.">
        <title>Apolygus lucorum genome provides insights into omnivorousness and mesophyll feeding.</title>
        <authorList>
            <person name="Liu Y."/>
            <person name="Liu H."/>
            <person name="Wang H."/>
            <person name="Huang T."/>
            <person name="Liu B."/>
            <person name="Yang B."/>
            <person name="Yin L."/>
            <person name="Li B."/>
            <person name="Zhang Y."/>
            <person name="Zhang S."/>
            <person name="Jiang F."/>
            <person name="Zhang X."/>
            <person name="Ren Y."/>
            <person name="Wang B."/>
            <person name="Wang S."/>
            <person name="Lu Y."/>
            <person name="Wu K."/>
            <person name="Fan W."/>
            <person name="Wang G."/>
        </authorList>
    </citation>
    <scope>NUCLEOTIDE SEQUENCE</scope>
    <source>
        <strain evidence="2">12Hb</strain>
    </source>
</reference>